<dbReference type="NCBIfam" id="TIGR01145">
    <property type="entry name" value="ATP_synt_delta"/>
    <property type="match status" value="1"/>
</dbReference>
<dbReference type="InterPro" id="IPR020781">
    <property type="entry name" value="ATPase_OSCP/d_CS"/>
</dbReference>
<dbReference type="InterPro" id="IPR026015">
    <property type="entry name" value="ATP_synth_OSCP/delta_N_sf"/>
</dbReference>
<evidence type="ECO:0000313" key="9">
    <source>
        <dbReference type="EMBL" id="KFI18084.1"/>
    </source>
</evidence>
<organism evidence="9 10">
    <name type="scientific">Nitrosococcus oceani C-27</name>
    <dbReference type="NCBI Taxonomy" id="314279"/>
    <lineage>
        <taxon>Bacteria</taxon>
        <taxon>Pseudomonadati</taxon>
        <taxon>Pseudomonadota</taxon>
        <taxon>Gammaproteobacteria</taxon>
        <taxon>Chromatiales</taxon>
        <taxon>Chromatiaceae</taxon>
        <taxon>Nitrosococcus</taxon>
    </lineage>
</organism>
<keyword evidence="2 8" id="KW-0813">Transport</keyword>
<name>A0A0E2YXZ7_9GAMM</name>
<dbReference type="SMR" id="A0A0E2YXZ7"/>
<dbReference type="EMBL" id="JPGN01000088">
    <property type="protein sequence ID" value="KFI18084.1"/>
    <property type="molecule type" value="Genomic_DNA"/>
</dbReference>
<evidence type="ECO:0000256" key="5">
    <source>
        <dbReference type="ARBA" id="ARBA00023136"/>
    </source>
</evidence>
<protein>
    <recommendedName>
        <fullName evidence="8">ATP synthase subunit delta</fullName>
    </recommendedName>
    <alternativeName>
        <fullName evidence="8">ATP synthase F(1) sector subunit delta</fullName>
    </alternativeName>
    <alternativeName>
        <fullName evidence="8">F-type ATPase subunit delta</fullName>
        <shortName evidence="8">F-ATPase subunit delta</shortName>
    </alternativeName>
</protein>
<dbReference type="GO" id="GO:0005886">
    <property type="term" value="C:plasma membrane"/>
    <property type="evidence" value="ECO:0007669"/>
    <property type="project" value="UniProtKB-SubCell"/>
</dbReference>
<evidence type="ECO:0000313" key="10">
    <source>
        <dbReference type="Proteomes" id="UP000028839"/>
    </source>
</evidence>
<dbReference type="GO" id="GO:0046933">
    <property type="term" value="F:proton-transporting ATP synthase activity, rotational mechanism"/>
    <property type="evidence" value="ECO:0007669"/>
    <property type="project" value="UniProtKB-UniRule"/>
</dbReference>
<evidence type="ECO:0000256" key="3">
    <source>
        <dbReference type="ARBA" id="ARBA00022781"/>
    </source>
</evidence>
<dbReference type="Gene3D" id="1.10.520.20">
    <property type="entry name" value="N-terminal domain of the delta subunit of the F1F0-ATP synthase"/>
    <property type="match status" value="1"/>
</dbReference>
<proteinExistence type="inferred from homology"/>
<comment type="function">
    <text evidence="8">F(1)F(0) ATP synthase produces ATP from ADP in the presence of a proton or sodium gradient. F-type ATPases consist of two structural domains, F(1) containing the extramembraneous catalytic core and F(0) containing the membrane proton channel, linked together by a central stalk and a peripheral stalk. During catalysis, ATP synthesis in the catalytic domain of F(1) is coupled via a rotary mechanism of the central stalk subunits to proton translocation.</text>
</comment>
<comment type="caution">
    <text evidence="9">The sequence shown here is derived from an EMBL/GenBank/DDBJ whole genome shotgun (WGS) entry which is preliminary data.</text>
</comment>
<dbReference type="GO" id="GO:0045259">
    <property type="term" value="C:proton-transporting ATP synthase complex"/>
    <property type="evidence" value="ECO:0007669"/>
    <property type="project" value="UniProtKB-KW"/>
</dbReference>
<evidence type="ECO:0000256" key="7">
    <source>
        <dbReference type="ARBA" id="ARBA00023310"/>
    </source>
</evidence>
<keyword evidence="3 8" id="KW-0375">Hydrogen ion transport</keyword>
<dbReference type="PANTHER" id="PTHR11910">
    <property type="entry name" value="ATP SYNTHASE DELTA CHAIN"/>
    <property type="match status" value="1"/>
</dbReference>
<evidence type="ECO:0000256" key="8">
    <source>
        <dbReference type="HAMAP-Rule" id="MF_01416"/>
    </source>
</evidence>
<dbReference type="OrthoDB" id="9816221at2"/>
<comment type="function">
    <text evidence="8">This protein is part of the stalk that links CF(0) to CF(1). It either transmits conformational changes from CF(0) to CF(1) or is implicated in proton conduction.</text>
</comment>
<keyword evidence="8" id="KW-1003">Cell membrane</keyword>
<comment type="similarity">
    <text evidence="8">Belongs to the ATPase delta chain family.</text>
</comment>
<evidence type="ECO:0000256" key="1">
    <source>
        <dbReference type="ARBA" id="ARBA00004370"/>
    </source>
</evidence>
<dbReference type="SUPFAM" id="SSF47928">
    <property type="entry name" value="N-terminal domain of the delta subunit of the F1F0-ATP synthase"/>
    <property type="match status" value="1"/>
</dbReference>
<keyword evidence="7 8" id="KW-0066">ATP synthesis</keyword>
<dbReference type="AlphaFoldDB" id="A0A0E2YXZ7"/>
<dbReference type="NCBIfam" id="NF004402">
    <property type="entry name" value="PRK05758.2-2"/>
    <property type="match status" value="1"/>
</dbReference>
<keyword evidence="5 8" id="KW-0472">Membrane</keyword>
<dbReference type="HAMAP" id="MF_01416">
    <property type="entry name" value="ATP_synth_delta_bact"/>
    <property type="match status" value="1"/>
</dbReference>
<dbReference type="Proteomes" id="UP000028839">
    <property type="component" value="Unassembled WGS sequence"/>
</dbReference>
<gene>
    <name evidence="8" type="primary">atpH</name>
    <name evidence="9" type="ORF">IB75_16330</name>
</gene>
<dbReference type="PRINTS" id="PR00125">
    <property type="entry name" value="ATPASEDELTA"/>
</dbReference>
<keyword evidence="6 8" id="KW-0139">CF(1)</keyword>
<dbReference type="Pfam" id="PF00213">
    <property type="entry name" value="OSCP"/>
    <property type="match status" value="1"/>
</dbReference>
<dbReference type="PROSITE" id="PS00389">
    <property type="entry name" value="ATPASE_DELTA"/>
    <property type="match status" value="1"/>
</dbReference>
<keyword evidence="4 8" id="KW-0406">Ion transport</keyword>
<dbReference type="HOGENOM" id="CLU_085114_3_0_6"/>
<reference evidence="9 10" key="1">
    <citation type="submission" date="2014-07" db="EMBL/GenBank/DDBJ databases">
        <title>Comparative analysis of Nitrosococcus oceani genome inventories of strains from Pacific and Atlantic gyres.</title>
        <authorList>
            <person name="Lim C.K."/>
            <person name="Wang L."/>
            <person name="Sayavedra-Soto L.A."/>
            <person name="Klotz M.G."/>
        </authorList>
    </citation>
    <scope>NUCLEOTIDE SEQUENCE [LARGE SCALE GENOMIC DNA]</scope>
    <source>
        <strain evidence="9 10">C-27</strain>
    </source>
</reference>
<evidence type="ECO:0000256" key="4">
    <source>
        <dbReference type="ARBA" id="ARBA00023065"/>
    </source>
</evidence>
<evidence type="ECO:0000256" key="2">
    <source>
        <dbReference type="ARBA" id="ARBA00022448"/>
    </source>
</evidence>
<evidence type="ECO:0000256" key="6">
    <source>
        <dbReference type="ARBA" id="ARBA00023196"/>
    </source>
</evidence>
<sequence length="178" mass="19667">MAEKITIARPYANAVFELAQAQKNYDQWSRVLNVFADLARDSEMQILIDDPRYTSEQLIGLFVEIGGDTVTESAKNFIKILADNRRLSVLPEVAALFEQLRAEIEGTLEVEIISAKPLAEEQLNEIASALKRRLGREVTFSRKTDESLLGGVIIRAGDLVIDGSAIGKLNQLAASLLH</sequence>
<comment type="subcellular location">
    <subcellularLocation>
        <location evidence="8">Cell membrane</location>
        <topology evidence="8">Peripheral membrane protein</topology>
    </subcellularLocation>
    <subcellularLocation>
        <location evidence="1">Membrane</location>
    </subcellularLocation>
</comment>
<accession>A0A0E2YXZ7</accession>
<dbReference type="InterPro" id="IPR000711">
    <property type="entry name" value="ATPase_OSCP/dsu"/>
</dbReference>